<feature type="transmembrane region" description="Helical" evidence="2">
    <location>
        <begin position="6"/>
        <end position="23"/>
    </location>
</feature>
<keyword evidence="2" id="KW-0472">Membrane</keyword>
<feature type="compositionally biased region" description="Low complexity" evidence="1">
    <location>
        <begin position="338"/>
        <end position="347"/>
    </location>
</feature>
<feature type="region of interest" description="Disordered" evidence="1">
    <location>
        <begin position="67"/>
        <end position="94"/>
    </location>
</feature>
<evidence type="ECO:0000256" key="2">
    <source>
        <dbReference type="SAM" id="Phobius"/>
    </source>
</evidence>
<feature type="transmembrane region" description="Helical" evidence="2">
    <location>
        <begin position="32"/>
        <end position="57"/>
    </location>
</feature>
<evidence type="ECO:0000313" key="5">
    <source>
        <dbReference type="Proteomes" id="UP001151760"/>
    </source>
</evidence>
<feature type="domain" description="Retrotransposon gag" evidence="3">
    <location>
        <begin position="187"/>
        <end position="263"/>
    </location>
</feature>
<dbReference type="InterPro" id="IPR005162">
    <property type="entry name" value="Retrotrans_gag_dom"/>
</dbReference>
<evidence type="ECO:0000313" key="4">
    <source>
        <dbReference type="EMBL" id="GJU02309.1"/>
    </source>
</evidence>
<protein>
    <submittedName>
        <fullName evidence="4">Reverse transcriptase domain-containing protein</fullName>
    </submittedName>
</protein>
<accession>A0ABQ5ITM3</accession>
<keyword evidence="5" id="KW-1185">Reference proteome</keyword>
<organism evidence="4 5">
    <name type="scientific">Tanacetum coccineum</name>
    <dbReference type="NCBI Taxonomy" id="301880"/>
    <lineage>
        <taxon>Eukaryota</taxon>
        <taxon>Viridiplantae</taxon>
        <taxon>Streptophyta</taxon>
        <taxon>Embryophyta</taxon>
        <taxon>Tracheophyta</taxon>
        <taxon>Spermatophyta</taxon>
        <taxon>Magnoliopsida</taxon>
        <taxon>eudicotyledons</taxon>
        <taxon>Gunneridae</taxon>
        <taxon>Pentapetalae</taxon>
        <taxon>asterids</taxon>
        <taxon>campanulids</taxon>
        <taxon>Asterales</taxon>
        <taxon>Asteraceae</taxon>
        <taxon>Asteroideae</taxon>
        <taxon>Anthemideae</taxon>
        <taxon>Anthemidinae</taxon>
        <taxon>Tanacetum</taxon>
    </lineage>
</organism>
<evidence type="ECO:0000256" key="1">
    <source>
        <dbReference type="SAM" id="MobiDB-lite"/>
    </source>
</evidence>
<comment type="caution">
    <text evidence="4">The sequence shown here is derived from an EMBL/GenBank/DDBJ whole genome shotgun (WGS) entry which is preliminary data.</text>
</comment>
<reference evidence="4" key="2">
    <citation type="submission" date="2022-01" db="EMBL/GenBank/DDBJ databases">
        <authorList>
            <person name="Yamashiro T."/>
            <person name="Shiraishi A."/>
            <person name="Satake H."/>
            <person name="Nakayama K."/>
        </authorList>
    </citation>
    <scope>NUCLEOTIDE SEQUENCE</scope>
</reference>
<keyword evidence="2" id="KW-1133">Transmembrane helix</keyword>
<dbReference type="InterPro" id="IPR036691">
    <property type="entry name" value="Endo/exonu/phosph_ase_sf"/>
</dbReference>
<feature type="compositionally biased region" description="Basic and acidic residues" evidence="1">
    <location>
        <begin position="67"/>
        <end position="81"/>
    </location>
</feature>
<dbReference type="GO" id="GO:0003964">
    <property type="term" value="F:RNA-directed DNA polymerase activity"/>
    <property type="evidence" value="ECO:0007669"/>
    <property type="project" value="UniProtKB-KW"/>
</dbReference>
<name>A0ABQ5ITM3_9ASTR</name>
<sequence>MHCSFLYFVSCVMIDNYVAFLSFRHCRGVIDWIYVGGVPLLLAFACSRFGALVMSLIEMGELNIEGEKGRRPREDNDERVNDLNGQGNDQGLGANGGVEGVNGNVEGVNRGVGGAPDFSTIIAQQLQNLLPVMLAQVGNQGNVGNQNGNVVNENVQENVGNVLVNGNWNVQDISGCSIDQKVKYTAGSFVGKALTWWNSKIRTLSREVVVSMSWNDFKLMMIEEFCPSHEMQKLETELWNHVMVGAGHAAYTDRFHELARSLEYIANQRSKGGKRFGFIRFLGIKDASDFVKSLSNICIESFHLYVSIACFQRANHTRSQPINKVLKAETNPKPNPNPNSSSFQNSKPHPSFAFVLHTKPNPATTTPSQAITHSVILNDHDLIRVEDSSTVILVKLKDVDSIRNMCMIYDSIDTSSHINVNEIEKVVDSVEENSVNDLNDLNENLNEMAHGINKDKEVQMDNLNATIMEQTKFFAKEKDHNDYNMPNVGESSDPSQSPGFEHMKKSFSNPSLIDLPIRGRLYTWFNKAGTKLSKLDRFLISDEVLEILPDIRITALDRLWSDHTPILFHILKCDIGSIPFKLYNSWLSRDGFDDIIKAAWSFLENNNNDGRILKSHEKFWSLKASIKQWYVNINNLDRNSKHDAMSNVKLIEKRIDDGIATPSDLDTRMQLFQEIDKINNFDVHDLIQKAYIKWDIEGDENSNATDAADAAKDDTVKWYPDTNAEITVGVPMPPPLSTDGGFLIRLIRFVK</sequence>
<dbReference type="Gene3D" id="3.60.10.10">
    <property type="entry name" value="Endonuclease/exonuclease/phosphatase"/>
    <property type="match status" value="1"/>
</dbReference>
<feature type="region of interest" description="Disordered" evidence="1">
    <location>
        <begin position="327"/>
        <end position="347"/>
    </location>
</feature>
<gene>
    <name evidence="4" type="ORF">Tco_1112647</name>
</gene>
<dbReference type="EMBL" id="BQNB010021048">
    <property type="protein sequence ID" value="GJU02309.1"/>
    <property type="molecule type" value="Genomic_DNA"/>
</dbReference>
<keyword evidence="4" id="KW-0695">RNA-directed DNA polymerase</keyword>
<dbReference type="Proteomes" id="UP001151760">
    <property type="component" value="Unassembled WGS sequence"/>
</dbReference>
<keyword evidence="2" id="KW-0812">Transmembrane</keyword>
<proteinExistence type="predicted"/>
<reference evidence="4" key="1">
    <citation type="journal article" date="2022" name="Int. J. Mol. Sci.">
        <title>Draft Genome of Tanacetum Coccineum: Genomic Comparison of Closely Related Tanacetum-Family Plants.</title>
        <authorList>
            <person name="Yamashiro T."/>
            <person name="Shiraishi A."/>
            <person name="Nakayama K."/>
            <person name="Satake H."/>
        </authorList>
    </citation>
    <scope>NUCLEOTIDE SEQUENCE</scope>
</reference>
<keyword evidence="4" id="KW-0548">Nucleotidyltransferase</keyword>
<dbReference type="PANTHER" id="PTHR33710">
    <property type="entry name" value="BNAC02G09200D PROTEIN"/>
    <property type="match status" value="1"/>
</dbReference>
<dbReference type="SUPFAM" id="SSF56219">
    <property type="entry name" value="DNase I-like"/>
    <property type="match status" value="1"/>
</dbReference>
<evidence type="ECO:0000259" key="3">
    <source>
        <dbReference type="Pfam" id="PF03732"/>
    </source>
</evidence>
<dbReference type="Pfam" id="PF03732">
    <property type="entry name" value="Retrotrans_gag"/>
    <property type="match status" value="1"/>
</dbReference>
<keyword evidence="4" id="KW-0808">Transferase</keyword>
<dbReference type="PANTHER" id="PTHR33710:SF64">
    <property type="entry name" value="ENDONUCLEASE_EXONUCLEASE_PHOSPHATASE DOMAIN-CONTAINING PROTEIN"/>
    <property type="match status" value="1"/>
</dbReference>